<sequence length="147" mass="16274">MAMKEIFHSKTAMPLCPANPVIEINHEREVRPQRNTAKHVTDGIHSELDKKLPTSTSSDFANGSEIISDSGSLNNDASGDQEVSSKLTGNSADEIAVSHFEADELAASFPAKETIDYQEKTHLYLHQSCDASEFIRDENRSRKKTIN</sequence>
<feature type="compositionally biased region" description="Basic and acidic residues" evidence="1">
    <location>
        <begin position="39"/>
        <end position="52"/>
    </location>
</feature>
<evidence type="ECO:0000313" key="3">
    <source>
        <dbReference type="Proteomes" id="UP000225706"/>
    </source>
</evidence>
<keyword evidence="3" id="KW-1185">Reference proteome</keyword>
<organism evidence="2 3">
    <name type="scientific">Stylophora pistillata</name>
    <name type="common">Smooth cauliflower coral</name>
    <dbReference type="NCBI Taxonomy" id="50429"/>
    <lineage>
        <taxon>Eukaryota</taxon>
        <taxon>Metazoa</taxon>
        <taxon>Cnidaria</taxon>
        <taxon>Anthozoa</taxon>
        <taxon>Hexacorallia</taxon>
        <taxon>Scleractinia</taxon>
        <taxon>Astrocoeniina</taxon>
        <taxon>Pocilloporidae</taxon>
        <taxon>Stylophora</taxon>
    </lineage>
</organism>
<feature type="compositionally biased region" description="Polar residues" evidence="1">
    <location>
        <begin position="53"/>
        <end position="90"/>
    </location>
</feature>
<feature type="region of interest" description="Disordered" evidence="1">
    <location>
        <begin position="34"/>
        <end position="90"/>
    </location>
</feature>
<proteinExistence type="predicted"/>
<name>A0A2B4SJ39_STYPI</name>
<evidence type="ECO:0000256" key="1">
    <source>
        <dbReference type="SAM" id="MobiDB-lite"/>
    </source>
</evidence>
<dbReference type="Proteomes" id="UP000225706">
    <property type="component" value="Unassembled WGS sequence"/>
</dbReference>
<reference evidence="3" key="1">
    <citation type="journal article" date="2017" name="bioRxiv">
        <title>Comparative analysis of the genomes of Stylophora pistillata and Acropora digitifera provides evidence for extensive differences between species of corals.</title>
        <authorList>
            <person name="Voolstra C.R."/>
            <person name="Li Y."/>
            <person name="Liew Y.J."/>
            <person name="Baumgarten S."/>
            <person name="Zoccola D."/>
            <person name="Flot J.-F."/>
            <person name="Tambutte S."/>
            <person name="Allemand D."/>
            <person name="Aranda M."/>
        </authorList>
    </citation>
    <scope>NUCLEOTIDE SEQUENCE [LARGE SCALE GENOMIC DNA]</scope>
</reference>
<dbReference type="EMBL" id="LSMT01000047">
    <property type="protein sequence ID" value="PFX30684.1"/>
    <property type="molecule type" value="Genomic_DNA"/>
</dbReference>
<evidence type="ECO:0000313" key="2">
    <source>
        <dbReference type="EMBL" id="PFX30684.1"/>
    </source>
</evidence>
<comment type="caution">
    <text evidence="2">The sequence shown here is derived from an EMBL/GenBank/DDBJ whole genome shotgun (WGS) entry which is preliminary data.</text>
</comment>
<dbReference type="AlphaFoldDB" id="A0A2B4SJ39"/>
<accession>A0A2B4SJ39</accession>
<protein>
    <submittedName>
        <fullName evidence="2">Uncharacterized protein</fullName>
    </submittedName>
</protein>
<gene>
    <name evidence="2" type="ORF">AWC38_SpisGene4595</name>
</gene>